<keyword evidence="1 2" id="KW-0694">RNA-binding</keyword>
<feature type="domain" description="RRM" evidence="4">
    <location>
        <begin position="436"/>
        <end position="507"/>
    </location>
</feature>
<feature type="compositionally biased region" description="Basic and acidic residues" evidence="3">
    <location>
        <begin position="312"/>
        <end position="327"/>
    </location>
</feature>
<dbReference type="InterPro" id="IPR035979">
    <property type="entry name" value="RBD_domain_sf"/>
</dbReference>
<dbReference type="SUPFAM" id="SSF54427">
    <property type="entry name" value="NTF2-like"/>
    <property type="match status" value="1"/>
</dbReference>
<dbReference type="GO" id="GO:0003729">
    <property type="term" value="F:mRNA binding"/>
    <property type="evidence" value="ECO:0007669"/>
    <property type="project" value="TreeGrafter"/>
</dbReference>
<dbReference type="Pfam" id="PF00076">
    <property type="entry name" value="RRM_1"/>
    <property type="match status" value="1"/>
</dbReference>
<dbReference type="EMBL" id="NESQ01000172">
    <property type="protein sequence ID" value="PUU76868.1"/>
    <property type="molecule type" value="Genomic_DNA"/>
</dbReference>
<evidence type="ECO:0000313" key="7">
    <source>
        <dbReference type="Proteomes" id="UP000244722"/>
    </source>
</evidence>
<evidence type="ECO:0008006" key="8">
    <source>
        <dbReference type="Google" id="ProtNLM"/>
    </source>
</evidence>
<dbReference type="PROSITE" id="PS50177">
    <property type="entry name" value="NTF2_DOMAIN"/>
    <property type="match status" value="1"/>
</dbReference>
<dbReference type="InterPro" id="IPR039539">
    <property type="entry name" value="Ras_GTPase_bind_prot"/>
</dbReference>
<feature type="compositionally biased region" description="Low complexity" evidence="3">
    <location>
        <begin position="369"/>
        <end position="412"/>
    </location>
</feature>
<comment type="caution">
    <text evidence="6">The sequence shown here is derived from an EMBL/GenBank/DDBJ whole genome shotgun (WGS) entry which is preliminary data.</text>
</comment>
<dbReference type="CDD" id="cd00780">
    <property type="entry name" value="NTF2"/>
    <property type="match status" value="1"/>
</dbReference>
<dbReference type="GO" id="GO:0005829">
    <property type="term" value="C:cytosol"/>
    <property type="evidence" value="ECO:0007669"/>
    <property type="project" value="TreeGrafter"/>
</dbReference>
<dbReference type="GO" id="GO:1990861">
    <property type="term" value="C:Ubp3-Bre5 deubiquitination complex"/>
    <property type="evidence" value="ECO:0007669"/>
    <property type="project" value="TreeGrafter"/>
</dbReference>
<evidence type="ECO:0000256" key="3">
    <source>
        <dbReference type="SAM" id="MobiDB-lite"/>
    </source>
</evidence>
<dbReference type="InterPro" id="IPR018222">
    <property type="entry name" value="Nuclear_transport_factor_2_euk"/>
</dbReference>
<feature type="compositionally biased region" description="Polar residues" evidence="3">
    <location>
        <begin position="11"/>
        <end position="53"/>
    </location>
</feature>
<feature type="compositionally biased region" description="Acidic residues" evidence="3">
    <location>
        <begin position="271"/>
        <end position="287"/>
    </location>
</feature>
<dbReference type="SUPFAM" id="SSF54928">
    <property type="entry name" value="RNA-binding domain, RBD"/>
    <property type="match status" value="1"/>
</dbReference>
<dbReference type="Pfam" id="PF02136">
    <property type="entry name" value="NTF2"/>
    <property type="match status" value="1"/>
</dbReference>
<dbReference type="GO" id="GO:0016579">
    <property type="term" value="P:protein deubiquitination"/>
    <property type="evidence" value="ECO:0007669"/>
    <property type="project" value="TreeGrafter"/>
</dbReference>
<feature type="region of interest" description="Disordered" evidence="3">
    <location>
        <begin position="506"/>
        <end position="580"/>
    </location>
</feature>
<protein>
    <recommendedName>
        <fullName evidence="8">NTF2 domain-containing protein</fullName>
    </recommendedName>
</protein>
<accession>A0A2T6ZMZ8</accession>
<dbReference type="PROSITE" id="PS50102">
    <property type="entry name" value="RRM"/>
    <property type="match status" value="1"/>
</dbReference>
<dbReference type="InterPro" id="IPR032710">
    <property type="entry name" value="NTF2-like_dom_sf"/>
</dbReference>
<evidence type="ECO:0000256" key="2">
    <source>
        <dbReference type="PROSITE-ProRule" id="PRU00176"/>
    </source>
</evidence>
<gene>
    <name evidence="6" type="ORF">B9Z19DRAFT_1129099</name>
</gene>
<dbReference type="InterPro" id="IPR000504">
    <property type="entry name" value="RRM_dom"/>
</dbReference>
<dbReference type="CDD" id="cd00590">
    <property type="entry name" value="RRM_SF"/>
    <property type="match status" value="1"/>
</dbReference>
<dbReference type="STRING" id="42251.A0A2T6ZMZ8"/>
<feature type="compositionally biased region" description="Low complexity" evidence="3">
    <location>
        <begin position="558"/>
        <end position="568"/>
    </location>
</feature>
<dbReference type="Gene3D" id="3.30.70.330">
    <property type="match status" value="1"/>
</dbReference>
<evidence type="ECO:0000259" key="5">
    <source>
        <dbReference type="PROSITE" id="PS50177"/>
    </source>
</evidence>
<feature type="compositionally biased region" description="Polar residues" evidence="3">
    <location>
        <begin position="429"/>
        <end position="439"/>
    </location>
</feature>
<evidence type="ECO:0000256" key="1">
    <source>
        <dbReference type="ARBA" id="ARBA00022884"/>
    </source>
</evidence>
<dbReference type="InterPro" id="IPR002075">
    <property type="entry name" value="NTF2_dom"/>
</dbReference>
<dbReference type="PANTHER" id="PTHR10693:SF20">
    <property type="entry name" value="AT27578P"/>
    <property type="match status" value="1"/>
</dbReference>
<dbReference type="PANTHER" id="PTHR10693">
    <property type="entry name" value="RAS GTPASE-ACTIVATING PROTEIN-BINDING PROTEIN"/>
    <property type="match status" value="1"/>
</dbReference>
<sequence>MASPQPPAAPTNGSYPQQANPQSFSTNLTPASPTGGYQSQTTSLHSENNTGNSDVPKDEVGWYFVEQYYTTLNKTPERLHLFYNKTSSFVWGTEGENLQLAHGRTAIQDKITSYEFNDCKVRVSNVDAQSSADGGIVIQVLGEMSNNGLPNRKFSQTFFLAKQPNGYYVLNDIFRYLKDDEDTEEGEYDEYTAEEIAGDAEVAEAITEEVIEAAEDMSLKETTTTEVEVEVQENKVTVEETAIIEPALPIPETQGLPPPVNGSANGSSVETLEEEPEAEVQPDPEPEPEPKAEEPAVPPVEAVAEEPAPPVIEEKKPSPAPGKEPEPRAVTPIPATPPVPAGPPKPTTWAIVAKSANTGAPPAVPQSVTPPQVLQAQQTQPPQAQNSTAPAASSTASSATPSTPTTPRGSSQWHITESKRYSRPAPVSANASAGQTSAYVRNVTEGVSDRALEEALSKFGLSGRVEIIRAKNCAFVEFVSSAAFTEANASNPHKIGDATVFVEERRPRGSASGPGYSGGRGPFGNRDSRTGGQGGRGFSSRDGTRNEGGRGGRGGARGNYNQARGGAASRPGSSTPTTSN</sequence>
<dbReference type="Gene3D" id="3.10.450.50">
    <property type="match status" value="1"/>
</dbReference>
<organism evidence="6 7">
    <name type="scientific">Tuber borchii</name>
    <name type="common">White truffle</name>
    <dbReference type="NCBI Taxonomy" id="42251"/>
    <lineage>
        <taxon>Eukaryota</taxon>
        <taxon>Fungi</taxon>
        <taxon>Dikarya</taxon>
        <taxon>Ascomycota</taxon>
        <taxon>Pezizomycotina</taxon>
        <taxon>Pezizomycetes</taxon>
        <taxon>Pezizales</taxon>
        <taxon>Tuberaceae</taxon>
        <taxon>Tuber</taxon>
    </lineage>
</organism>
<evidence type="ECO:0000313" key="6">
    <source>
        <dbReference type="EMBL" id="PUU76868.1"/>
    </source>
</evidence>
<dbReference type="SMART" id="SM00360">
    <property type="entry name" value="RRM"/>
    <property type="match status" value="1"/>
</dbReference>
<dbReference type="Proteomes" id="UP000244722">
    <property type="component" value="Unassembled WGS sequence"/>
</dbReference>
<feature type="compositionally biased region" description="Pro residues" evidence="3">
    <location>
        <begin position="334"/>
        <end position="346"/>
    </location>
</feature>
<dbReference type="AlphaFoldDB" id="A0A2T6ZMZ8"/>
<keyword evidence="7" id="KW-1185">Reference proteome</keyword>
<feature type="region of interest" description="Disordered" evidence="3">
    <location>
        <begin position="1"/>
        <end position="56"/>
    </location>
</feature>
<feature type="region of interest" description="Disordered" evidence="3">
    <location>
        <begin position="243"/>
        <end position="440"/>
    </location>
</feature>
<evidence type="ECO:0000259" key="4">
    <source>
        <dbReference type="PROSITE" id="PS50102"/>
    </source>
</evidence>
<dbReference type="GO" id="GO:0034517">
    <property type="term" value="P:ribophagy"/>
    <property type="evidence" value="ECO:0007669"/>
    <property type="project" value="TreeGrafter"/>
</dbReference>
<dbReference type="FunFam" id="3.10.450.50:FF:000003">
    <property type="entry name" value="Nuclear transport factor 2 family protein"/>
    <property type="match status" value="1"/>
</dbReference>
<dbReference type="GO" id="GO:1990904">
    <property type="term" value="C:ribonucleoprotein complex"/>
    <property type="evidence" value="ECO:0007669"/>
    <property type="project" value="TreeGrafter"/>
</dbReference>
<proteinExistence type="predicted"/>
<reference evidence="6 7" key="1">
    <citation type="submission" date="2017-04" db="EMBL/GenBank/DDBJ databases">
        <title>Draft genome sequence of Tuber borchii Vittad., a whitish edible truffle.</title>
        <authorList>
            <consortium name="DOE Joint Genome Institute"/>
            <person name="Murat C."/>
            <person name="Kuo A."/>
            <person name="Barry K.W."/>
            <person name="Clum A."/>
            <person name="Dockter R.B."/>
            <person name="Fauchery L."/>
            <person name="Iotti M."/>
            <person name="Kohler A."/>
            <person name="Labutti K."/>
            <person name="Lindquist E.A."/>
            <person name="Lipzen A."/>
            <person name="Ohm R.A."/>
            <person name="Wang M."/>
            <person name="Grigoriev I.V."/>
            <person name="Zambonelli A."/>
            <person name="Martin F.M."/>
        </authorList>
    </citation>
    <scope>NUCLEOTIDE SEQUENCE [LARGE SCALE GENOMIC DNA]</scope>
    <source>
        <strain evidence="6 7">Tbo3840</strain>
    </source>
</reference>
<dbReference type="OrthoDB" id="339151at2759"/>
<name>A0A2T6ZMZ8_TUBBO</name>
<feature type="domain" description="NTF2" evidence="5">
    <location>
        <begin position="60"/>
        <end position="176"/>
    </location>
</feature>
<dbReference type="InterPro" id="IPR012677">
    <property type="entry name" value="Nucleotide-bd_a/b_plait_sf"/>
</dbReference>
<feature type="compositionally biased region" description="Polar residues" evidence="3">
    <location>
        <begin position="571"/>
        <end position="580"/>
    </location>
</feature>